<dbReference type="InterPro" id="IPR051100">
    <property type="entry name" value="DnaJ_subfamily_B/C"/>
</dbReference>
<dbReference type="PANTHER" id="PTHR43908:SF3">
    <property type="entry name" value="AT29763P-RELATED"/>
    <property type="match status" value="1"/>
</dbReference>
<dbReference type="GO" id="GO:0030544">
    <property type="term" value="F:Hsp70 protein binding"/>
    <property type="evidence" value="ECO:0007669"/>
    <property type="project" value="TreeGrafter"/>
</dbReference>
<name>E1Z2Z5_CHLVA</name>
<proteinExistence type="predicted"/>
<feature type="domain" description="J" evidence="2">
    <location>
        <begin position="69"/>
        <end position="125"/>
    </location>
</feature>
<dbReference type="Proteomes" id="UP000008141">
    <property type="component" value="Unassembled WGS sequence"/>
</dbReference>
<dbReference type="STRING" id="554065.E1Z2Z5"/>
<dbReference type="KEGG" id="cvr:CHLNCDRAFT_133380"/>
<evidence type="ECO:0000256" key="1">
    <source>
        <dbReference type="SAM" id="MobiDB-lite"/>
    </source>
</evidence>
<accession>E1Z2Z5</accession>
<dbReference type="GO" id="GO:0005789">
    <property type="term" value="C:endoplasmic reticulum membrane"/>
    <property type="evidence" value="ECO:0007669"/>
    <property type="project" value="TreeGrafter"/>
</dbReference>
<dbReference type="Gene3D" id="1.10.287.110">
    <property type="entry name" value="DnaJ domain"/>
    <property type="match status" value="1"/>
</dbReference>
<evidence type="ECO:0000259" key="2">
    <source>
        <dbReference type="PROSITE" id="PS50076"/>
    </source>
</evidence>
<dbReference type="GO" id="GO:0071218">
    <property type="term" value="P:cellular response to misfolded protein"/>
    <property type="evidence" value="ECO:0007669"/>
    <property type="project" value="TreeGrafter"/>
</dbReference>
<dbReference type="PRINTS" id="PR00625">
    <property type="entry name" value="JDOMAIN"/>
</dbReference>
<dbReference type="InterPro" id="IPR001623">
    <property type="entry name" value="DnaJ_domain"/>
</dbReference>
<feature type="compositionally biased region" description="Basic and acidic residues" evidence="1">
    <location>
        <begin position="50"/>
        <end position="60"/>
    </location>
</feature>
<dbReference type="Pfam" id="PF00226">
    <property type="entry name" value="DnaJ"/>
    <property type="match status" value="1"/>
</dbReference>
<dbReference type="SUPFAM" id="SSF46565">
    <property type="entry name" value="Chaperone J-domain"/>
    <property type="match status" value="1"/>
</dbReference>
<dbReference type="PROSITE" id="PS50076">
    <property type="entry name" value="DNAJ_2"/>
    <property type="match status" value="1"/>
</dbReference>
<reference evidence="3 4" key="1">
    <citation type="journal article" date="2010" name="Plant Cell">
        <title>The Chlorella variabilis NC64A genome reveals adaptation to photosymbiosis, coevolution with viruses, and cryptic sex.</title>
        <authorList>
            <person name="Blanc G."/>
            <person name="Duncan G."/>
            <person name="Agarkova I."/>
            <person name="Borodovsky M."/>
            <person name="Gurnon J."/>
            <person name="Kuo A."/>
            <person name="Lindquist E."/>
            <person name="Lucas S."/>
            <person name="Pangilinan J."/>
            <person name="Polle J."/>
            <person name="Salamov A."/>
            <person name="Terry A."/>
            <person name="Yamada T."/>
            <person name="Dunigan D.D."/>
            <person name="Grigoriev I.V."/>
            <person name="Claverie J.M."/>
            <person name="Van Etten J.L."/>
        </authorList>
    </citation>
    <scope>NUCLEOTIDE SEQUENCE [LARGE SCALE GENOMIC DNA]</scope>
    <source>
        <strain evidence="3 4">NC64A</strain>
    </source>
</reference>
<dbReference type="CDD" id="cd06257">
    <property type="entry name" value="DnaJ"/>
    <property type="match status" value="1"/>
</dbReference>
<dbReference type="InParanoid" id="E1Z2Z5"/>
<dbReference type="EMBL" id="GL433835">
    <property type="protein sequence ID" value="EFN60079.1"/>
    <property type="molecule type" value="Genomic_DNA"/>
</dbReference>
<gene>
    <name evidence="3" type="ORF">CHLNCDRAFT_133380</name>
</gene>
<feature type="compositionally biased region" description="Basic and acidic residues" evidence="1">
    <location>
        <begin position="1"/>
        <end position="26"/>
    </location>
</feature>
<dbReference type="PANTHER" id="PTHR43908">
    <property type="entry name" value="AT29763P-RELATED"/>
    <property type="match status" value="1"/>
</dbReference>
<dbReference type="RefSeq" id="XP_005852181.1">
    <property type="nucleotide sequence ID" value="XM_005852119.1"/>
</dbReference>
<dbReference type="SMART" id="SM00271">
    <property type="entry name" value="DnaJ"/>
    <property type="match status" value="1"/>
</dbReference>
<evidence type="ECO:0000313" key="4">
    <source>
        <dbReference type="Proteomes" id="UP000008141"/>
    </source>
</evidence>
<dbReference type="InterPro" id="IPR036869">
    <property type="entry name" value="J_dom_sf"/>
</dbReference>
<keyword evidence="4" id="KW-1185">Reference proteome</keyword>
<sequence>MAEMKAKAEQQRVAEEAREGERRQREGAAYQTPEQRAEAARAARQAAAEGRAEREEARVAEKRFDPARDYYQLLGIPRGASAADVRRTYKRLALLYHPDKHKAEGVEQQAAIQEKFKQARGGAST</sequence>
<evidence type="ECO:0000313" key="3">
    <source>
        <dbReference type="EMBL" id="EFN60079.1"/>
    </source>
</evidence>
<dbReference type="AlphaFoldDB" id="E1Z2Z5"/>
<protein>
    <recommendedName>
        <fullName evidence="2">J domain-containing protein</fullName>
    </recommendedName>
</protein>
<dbReference type="GeneID" id="17359085"/>
<dbReference type="OrthoDB" id="442087at2759"/>
<organism evidence="4">
    <name type="scientific">Chlorella variabilis</name>
    <name type="common">Green alga</name>
    <dbReference type="NCBI Taxonomy" id="554065"/>
    <lineage>
        <taxon>Eukaryota</taxon>
        <taxon>Viridiplantae</taxon>
        <taxon>Chlorophyta</taxon>
        <taxon>core chlorophytes</taxon>
        <taxon>Trebouxiophyceae</taxon>
        <taxon>Chlorellales</taxon>
        <taxon>Chlorellaceae</taxon>
        <taxon>Chlorella clade</taxon>
        <taxon>Chlorella</taxon>
    </lineage>
</organism>
<feature type="region of interest" description="Disordered" evidence="1">
    <location>
        <begin position="1"/>
        <end position="60"/>
    </location>
</feature>